<organism evidence="6 7">
    <name type="scientific">Halothiobacillus diazotrophicus</name>
    <dbReference type="NCBI Taxonomy" id="1860122"/>
    <lineage>
        <taxon>Bacteria</taxon>
        <taxon>Pseudomonadati</taxon>
        <taxon>Pseudomonadota</taxon>
        <taxon>Gammaproteobacteria</taxon>
        <taxon>Chromatiales</taxon>
        <taxon>Halothiobacillaceae</taxon>
        <taxon>Halothiobacillus</taxon>
    </lineage>
</organism>
<reference evidence="6 7" key="1">
    <citation type="submission" date="2016-06" db="EMBL/GenBank/DDBJ databases">
        <title>Insight into the functional genes involving in sulfur oxidation in Pearl River water.</title>
        <authorList>
            <person name="Luo J."/>
            <person name="Tan X."/>
            <person name="Lin W."/>
        </authorList>
    </citation>
    <scope>NUCLEOTIDE SEQUENCE [LARGE SCALE GENOMIC DNA]</scope>
    <source>
        <strain evidence="6 7">LS2</strain>
    </source>
</reference>
<dbReference type="AlphaFoldDB" id="A0A191ZF49"/>
<dbReference type="KEGG" id="haz:A9404_03060"/>
<dbReference type="Gene3D" id="2.40.420.20">
    <property type="match status" value="1"/>
</dbReference>
<dbReference type="Proteomes" id="UP000078596">
    <property type="component" value="Chromosome"/>
</dbReference>
<dbReference type="Pfam" id="PF25967">
    <property type="entry name" value="RND-MFP_C"/>
    <property type="match status" value="1"/>
</dbReference>
<accession>A0A191ZF49</accession>
<dbReference type="Gene3D" id="1.10.287.470">
    <property type="entry name" value="Helix hairpin bin"/>
    <property type="match status" value="1"/>
</dbReference>
<dbReference type="PANTHER" id="PTHR30469:SF15">
    <property type="entry name" value="HLYD FAMILY OF SECRETION PROTEINS"/>
    <property type="match status" value="1"/>
</dbReference>
<dbReference type="Gene3D" id="2.40.50.100">
    <property type="match status" value="1"/>
</dbReference>
<dbReference type="EMBL" id="CP016027">
    <property type="protein sequence ID" value="ANJ66493.1"/>
    <property type="molecule type" value="Genomic_DNA"/>
</dbReference>
<feature type="region of interest" description="Disordered" evidence="3">
    <location>
        <begin position="353"/>
        <end position="379"/>
    </location>
</feature>
<evidence type="ECO:0000256" key="2">
    <source>
        <dbReference type="SAM" id="Coils"/>
    </source>
</evidence>
<dbReference type="OrthoDB" id="9806939at2"/>
<comment type="similarity">
    <text evidence="1">Belongs to the membrane fusion protein (MFP) (TC 8.A.1) family.</text>
</comment>
<proteinExistence type="inferred from homology"/>
<evidence type="ECO:0000256" key="3">
    <source>
        <dbReference type="SAM" id="MobiDB-lite"/>
    </source>
</evidence>
<evidence type="ECO:0000313" key="6">
    <source>
        <dbReference type="EMBL" id="ANJ66493.1"/>
    </source>
</evidence>
<dbReference type="Gene3D" id="2.40.30.170">
    <property type="match status" value="1"/>
</dbReference>
<keyword evidence="7" id="KW-1185">Reference proteome</keyword>
<dbReference type="SUPFAM" id="SSF111369">
    <property type="entry name" value="HlyD-like secretion proteins"/>
    <property type="match status" value="1"/>
</dbReference>
<keyword evidence="2" id="KW-0175">Coiled coil</keyword>
<protein>
    <submittedName>
        <fullName evidence="6">Uncharacterized protein</fullName>
    </submittedName>
</protein>
<evidence type="ECO:0000259" key="5">
    <source>
        <dbReference type="Pfam" id="PF25973"/>
    </source>
</evidence>
<feature type="domain" description="Multidrug resistance protein MdtA-like C-terminal permuted SH3" evidence="4">
    <location>
        <begin position="299"/>
        <end position="355"/>
    </location>
</feature>
<dbReference type="GO" id="GO:0015562">
    <property type="term" value="F:efflux transmembrane transporter activity"/>
    <property type="evidence" value="ECO:0007669"/>
    <property type="project" value="InterPro"/>
</dbReference>
<dbReference type="PANTHER" id="PTHR30469">
    <property type="entry name" value="MULTIDRUG RESISTANCE PROTEIN MDTA"/>
    <property type="match status" value="1"/>
</dbReference>
<name>A0A191ZF49_9GAMM</name>
<evidence type="ECO:0000256" key="1">
    <source>
        <dbReference type="ARBA" id="ARBA00009477"/>
    </source>
</evidence>
<dbReference type="PROSITE" id="PS51257">
    <property type="entry name" value="PROKAR_LIPOPROTEIN"/>
    <property type="match status" value="1"/>
</dbReference>
<dbReference type="NCBIfam" id="TIGR01730">
    <property type="entry name" value="RND_mfp"/>
    <property type="match status" value="1"/>
</dbReference>
<dbReference type="RefSeq" id="WP_066098561.1">
    <property type="nucleotide sequence ID" value="NZ_CP016027.1"/>
</dbReference>
<dbReference type="InterPro" id="IPR006143">
    <property type="entry name" value="RND_pump_MFP"/>
</dbReference>
<dbReference type="InterPro" id="IPR058627">
    <property type="entry name" value="MdtA-like_C"/>
</dbReference>
<feature type="domain" description="CzcB-like barrel-sandwich hybrid" evidence="5">
    <location>
        <begin position="73"/>
        <end position="202"/>
    </location>
</feature>
<dbReference type="GO" id="GO:1990281">
    <property type="term" value="C:efflux pump complex"/>
    <property type="evidence" value="ECO:0007669"/>
    <property type="project" value="TreeGrafter"/>
</dbReference>
<gene>
    <name evidence="6" type="ORF">A9404_03060</name>
</gene>
<dbReference type="STRING" id="1860122.A9404_03060"/>
<dbReference type="Pfam" id="PF25973">
    <property type="entry name" value="BSH_CzcB"/>
    <property type="match status" value="1"/>
</dbReference>
<dbReference type="InterPro" id="IPR058647">
    <property type="entry name" value="BSH_CzcB-like"/>
</dbReference>
<evidence type="ECO:0000313" key="7">
    <source>
        <dbReference type="Proteomes" id="UP000078596"/>
    </source>
</evidence>
<sequence>MPANKHNVPKSLQIAPLLLLAASLVGCGHDDSSPQKISEQSAPTTLGQTLAVEQQTLPVTAIFPGSVITADQVSISSRVMGYVHSVDAHEGQTVKAGQTLLTIDSADVTGAIDQARANVEKAQAGLNNAKLNYERYRALFQQNAVPKQVYEQMQTAYKVAQSNYTAAQSGLAQAKAQLSYVKITAPFDGTITSRMVDPGQMAYPSAPLMVLQGGGHKQVEVQVNNQAFATLKLGEPLTVRYTDFNGERHEFAGKVERMVEASDPISHTHTVKIGVPDNVDVRSGNYVEVTVIVAREPGLTVPVSALHNRGGLAGVFVVDAQNRAWFRMVRPGQVIGDRQVILAGLHAGERVVTQSDDRLQNGMKINDRPSTQSQEKAAS</sequence>
<evidence type="ECO:0000259" key="4">
    <source>
        <dbReference type="Pfam" id="PF25967"/>
    </source>
</evidence>
<feature type="coiled-coil region" evidence="2">
    <location>
        <begin position="112"/>
        <end position="139"/>
    </location>
</feature>
<feature type="compositionally biased region" description="Polar residues" evidence="3">
    <location>
        <begin position="368"/>
        <end position="379"/>
    </location>
</feature>